<protein>
    <submittedName>
        <fullName evidence="2">Uncharacterized protein</fullName>
    </submittedName>
</protein>
<evidence type="ECO:0000313" key="2">
    <source>
        <dbReference type="EMBL" id="MBX43105.1"/>
    </source>
</evidence>
<sequence length="41" mass="4701">MPVLPENRNEQIDMRPIADTMSLTPTYRQGMCPQTPKRLIG</sequence>
<proteinExistence type="predicted"/>
<name>A0A2P2NL10_RHIMU</name>
<reference evidence="2" key="1">
    <citation type="submission" date="2018-02" db="EMBL/GenBank/DDBJ databases">
        <title>Rhizophora mucronata_Transcriptome.</title>
        <authorList>
            <person name="Meera S.P."/>
            <person name="Sreeshan A."/>
            <person name="Augustine A."/>
        </authorList>
    </citation>
    <scope>NUCLEOTIDE SEQUENCE</scope>
    <source>
        <tissue evidence="2">Leaf</tissue>
    </source>
</reference>
<dbReference type="AlphaFoldDB" id="A0A2P2NL10"/>
<accession>A0A2P2NL10</accession>
<evidence type="ECO:0000256" key="1">
    <source>
        <dbReference type="SAM" id="MobiDB-lite"/>
    </source>
</evidence>
<feature type="region of interest" description="Disordered" evidence="1">
    <location>
        <begin position="1"/>
        <end position="41"/>
    </location>
</feature>
<dbReference type="EMBL" id="GGEC01062621">
    <property type="protein sequence ID" value="MBX43105.1"/>
    <property type="molecule type" value="Transcribed_RNA"/>
</dbReference>
<organism evidence="2">
    <name type="scientific">Rhizophora mucronata</name>
    <name type="common">Asiatic mangrove</name>
    <dbReference type="NCBI Taxonomy" id="61149"/>
    <lineage>
        <taxon>Eukaryota</taxon>
        <taxon>Viridiplantae</taxon>
        <taxon>Streptophyta</taxon>
        <taxon>Embryophyta</taxon>
        <taxon>Tracheophyta</taxon>
        <taxon>Spermatophyta</taxon>
        <taxon>Magnoliopsida</taxon>
        <taxon>eudicotyledons</taxon>
        <taxon>Gunneridae</taxon>
        <taxon>Pentapetalae</taxon>
        <taxon>rosids</taxon>
        <taxon>fabids</taxon>
        <taxon>Malpighiales</taxon>
        <taxon>Rhizophoraceae</taxon>
        <taxon>Rhizophora</taxon>
    </lineage>
</organism>